<keyword evidence="4" id="KW-1185">Reference proteome</keyword>
<dbReference type="Proteomes" id="UP000013307">
    <property type="component" value="Chromosome"/>
</dbReference>
<protein>
    <submittedName>
        <fullName evidence="3">Transposase, IS605 OrfB family, central region</fullName>
    </submittedName>
</protein>
<evidence type="ECO:0000256" key="1">
    <source>
        <dbReference type="ARBA" id="ARBA00023125"/>
    </source>
</evidence>
<dbReference type="STRING" id="387631.Asulf_00191"/>
<dbReference type="EMBL" id="CP005290">
    <property type="protein sequence ID" value="AGK60225.1"/>
    <property type="molecule type" value="Genomic_DNA"/>
</dbReference>
<evidence type="ECO:0000259" key="2">
    <source>
        <dbReference type="Pfam" id="PF07282"/>
    </source>
</evidence>
<evidence type="ECO:0000313" key="3">
    <source>
        <dbReference type="EMBL" id="AGK60225.1"/>
    </source>
</evidence>
<keyword evidence="1" id="KW-0238">DNA-binding</keyword>
<organism evidence="3 4">
    <name type="scientific">Archaeoglobus sulfaticallidus PM70-1</name>
    <dbReference type="NCBI Taxonomy" id="387631"/>
    <lineage>
        <taxon>Archaea</taxon>
        <taxon>Methanobacteriati</taxon>
        <taxon>Methanobacteriota</taxon>
        <taxon>Archaeoglobi</taxon>
        <taxon>Archaeoglobales</taxon>
        <taxon>Archaeoglobaceae</taxon>
        <taxon>Archaeoglobus</taxon>
    </lineage>
</organism>
<dbReference type="InterPro" id="IPR010095">
    <property type="entry name" value="Cas12f1-like_TNB"/>
</dbReference>
<accession>N0BJ77</accession>
<dbReference type="eggNOG" id="arCOG00679">
    <property type="taxonomic scope" value="Archaea"/>
</dbReference>
<feature type="domain" description="Cas12f1-like TNB" evidence="2">
    <location>
        <begin position="290"/>
        <end position="350"/>
    </location>
</feature>
<evidence type="ECO:0000313" key="4">
    <source>
        <dbReference type="Proteomes" id="UP000013307"/>
    </source>
</evidence>
<name>N0BJ77_9EURY</name>
<dbReference type="Pfam" id="PF07282">
    <property type="entry name" value="Cas12f1-like_TNB"/>
    <property type="match status" value="1"/>
</dbReference>
<dbReference type="KEGG" id="ast:Asulf_00191"/>
<reference evidence="3 4" key="1">
    <citation type="journal article" date="2013" name="Genome Announc.">
        <title>Complete Genome Sequence of the Thermophilic and Facultatively Chemolithoautotrophic Sulfate Reducer Archaeoglobus sulfaticallidus Strain PM70-1T.</title>
        <authorList>
            <person name="Stokke R."/>
            <person name="Hocking W.P."/>
            <person name="Steinsbu B.O."/>
            <person name="Steen I.H."/>
        </authorList>
    </citation>
    <scope>NUCLEOTIDE SEQUENCE [LARGE SCALE GENOMIC DNA]</scope>
    <source>
        <strain evidence="3">PM70-1</strain>
    </source>
</reference>
<dbReference type="AlphaFoldDB" id="N0BJ77"/>
<gene>
    <name evidence="3" type="ORF">Asulf_00191</name>
</gene>
<sequence length="367" mass="42544">MKARKVISVKLKPVGEQAEKIDGLFSEYRRLAMFLIECCKKTGIRDYYRLHNFAYNFCKENYRLPSEVIQQGMKLVTNTFKGSYKARHIPKIDVNDFPIRLTYGEKHLFYFVFDGGLKARISLPNGRSFKKEEILIHNGELNDKLSELTKHKISDSLLFPDYRLLITLTKEVEIDYVPENAIGVDIGIINLITAYCNGKVLQISGEQILEAHKKGVEHRRLKQKLGSRKFTYNESKFVRDYVYHAANQVIEFAKQFEKPVIVLEDLKWLKRKLKRLPHIYTIAPYELIHSAIVEKALWEEIAVQTRKAYYSSQKCPVCKYVSSKNRKGRRFKCLKCGFEEDVDVVAGMNLSFFAIPPPIKMGGTLAR</sequence>
<dbReference type="HOGENOM" id="CLU_032903_3_4_2"/>
<dbReference type="GO" id="GO:0003677">
    <property type="term" value="F:DNA binding"/>
    <property type="evidence" value="ECO:0007669"/>
    <property type="project" value="UniProtKB-KW"/>
</dbReference>
<proteinExistence type="predicted"/>